<feature type="binding site" evidence="9">
    <location>
        <begin position="24"/>
        <end position="31"/>
    </location>
    <ligand>
        <name>GTP</name>
        <dbReference type="ChEBI" id="CHEBI:37565"/>
    </ligand>
</feature>
<dbReference type="GO" id="GO:0005794">
    <property type="term" value="C:Golgi apparatus"/>
    <property type="evidence" value="ECO:0007669"/>
    <property type="project" value="UniProtKB-SubCell"/>
</dbReference>
<keyword evidence="10" id="KW-0460">Magnesium</keyword>
<dbReference type="OrthoDB" id="1085066at2759"/>
<dbReference type="GO" id="GO:0005525">
    <property type="term" value="F:GTP binding"/>
    <property type="evidence" value="ECO:0007669"/>
    <property type="project" value="UniProtKB-KW"/>
</dbReference>
<keyword evidence="3" id="KW-0519">Myristate</keyword>
<dbReference type="InterPro" id="IPR006689">
    <property type="entry name" value="Small_GTPase_ARF/SAR"/>
</dbReference>
<keyword evidence="6" id="KW-0653">Protein transport</keyword>
<dbReference type="GO" id="GO:0015031">
    <property type="term" value="P:protein transport"/>
    <property type="evidence" value="ECO:0007669"/>
    <property type="project" value="UniProtKB-KW"/>
</dbReference>
<protein>
    <submittedName>
        <fullName evidence="11">P-loop containing nucleoside triphosphate hydrolase</fullName>
    </submittedName>
</protein>
<evidence type="ECO:0000256" key="1">
    <source>
        <dbReference type="ARBA" id="ARBA00004555"/>
    </source>
</evidence>
<dbReference type="GO" id="GO:0016192">
    <property type="term" value="P:vesicle-mediated transport"/>
    <property type="evidence" value="ECO:0007669"/>
    <property type="project" value="UniProtKB-KW"/>
</dbReference>
<dbReference type="InterPro" id="IPR024156">
    <property type="entry name" value="Small_GTPase_ARF"/>
</dbReference>
<evidence type="ECO:0000313" key="12">
    <source>
        <dbReference type="Proteomes" id="UP000694251"/>
    </source>
</evidence>
<accession>A0A8T1ZZH7</accession>
<comment type="caution">
    <text evidence="11">The sequence shown here is derived from an EMBL/GenBank/DDBJ whole genome shotgun (WGS) entry which is preliminary data.</text>
</comment>
<keyword evidence="11" id="KW-0378">Hydrolase</keyword>
<feature type="binding site" evidence="9">
    <location>
        <position position="71"/>
    </location>
    <ligand>
        <name>GTP</name>
        <dbReference type="ChEBI" id="CHEBI:37565"/>
    </ligand>
</feature>
<sequence length="169" mass="18948">MRISLGKPFSGFYQEIEPRIVLFGLDATGKSSIMHKLKTGQVLTINMPTIGFDVESIKYKDSTLSFWEMGGQQLDSTDRDRIEEAKDFLNMVIDEIHGSVPDNVAVLVYGNKHQVPGAMSASEISNKLDLTSLRNKNWQRNWHVQSSCAFCGDGLHEGLDWLLKNAESI</sequence>
<evidence type="ECO:0000256" key="8">
    <source>
        <dbReference type="ARBA" id="ARBA00023134"/>
    </source>
</evidence>
<evidence type="ECO:0000256" key="3">
    <source>
        <dbReference type="ARBA" id="ARBA00022707"/>
    </source>
</evidence>
<evidence type="ECO:0000256" key="9">
    <source>
        <dbReference type="PIRSR" id="PIRSR606689-1"/>
    </source>
</evidence>
<keyword evidence="10" id="KW-0479">Metal-binding</keyword>
<evidence type="ECO:0000256" key="7">
    <source>
        <dbReference type="ARBA" id="ARBA00023034"/>
    </source>
</evidence>
<comment type="subcellular location">
    <subcellularLocation>
        <location evidence="1">Golgi apparatus</location>
    </subcellularLocation>
</comment>
<keyword evidence="7" id="KW-0333">Golgi apparatus</keyword>
<evidence type="ECO:0000256" key="2">
    <source>
        <dbReference type="ARBA" id="ARBA00010290"/>
    </source>
</evidence>
<evidence type="ECO:0000256" key="5">
    <source>
        <dbReference type="ARBA" id="ARBA00022892"/>
    </source>
</evidence>
<dbReference type="SMART" id="SM00177">
    <property type="entry name" value="ARF"/>
    <property type="match status" value="1"/>
</dbReference>
<dbReference type="CDD" id="cd00878">
    <property type="entry name" value="Arf_Arl"/>
    <property type="match status" value="1"/>
</dbReference>
<gene>
    <name evidence="11" type="ORF">ISN44_As10g020920</name>
</gene>
<keyword evidence="12" id="KW-1185">Reference proteome</keyword>
<evidence type="ECO:0000256" key="4">
    <source>
        <dbReference type="ARBA" id="ARBA00022741"/>
    </source>
</evidence>
<feature type="binding site" evidence="10">
    <location>
        <position position="31"/>
    </location>
    <ligand>
        <name>Mg(2+)</name>
        <dbReference type="ChEBI" id="CHEBI:18420"/>
    </ligand>
</feature>
<evidence type="ECO:0000256" key="10">
    <source>
        <dbReference type="PIRSR" id="PIRSR606689-2"/>
    </source>
</evidence>
<dbReference type="PROSITE" id="PS51417">
    <property type="entry name" value="ARF"/>
    <property type="match status" value="1"/>
</dbReference>
<reference evidence="11 12" key="1">
    <citation type="submission" date="2020-12" db="EMBL/GenBank/DDBJ databases">
        <title>Concerted genomic and epigenomic changes stabilize Arabidopsis allopolyploids.</title>
        <authorList>
            <person name="Chen Z."/>
        </authorList>
    </citation>
    <scope>NUCLEOTIDE SEQUENCE [LARGE SCALE GENOMIC DNA]</scope>
    <source>
        <strain evidence="11">As9502</strain>
        <tissue evidence="11">Leaf</tissue>
    </source>
</reference>
<organism evidence="11 12">
    <name type="scientific">Arabidopsis suecica</name>
    <name type="common">Swedish thale-cress</name>
    <name type="synonym">Cardaminopsis suecica</name>
    <dbReference type="NCBI Taxonomy" id="45249"/>
    <lineage>
        <taxon>Eukaryota</taxon>
        <taxon>Viridiplantae</taxon>
        <taxon>Streptophyta</taxon>
        <taxon>Embryophyta</taxon>
        <taxon>Tracheophyta</taxon>
        <taxon>Spermatophyta</taxon>
        <taxon>Magnoliopsida</taxon>
        <taxon>eudicotyledons</taxon>
        <taxon>Gunneridae</taxon>
        <taxon>Pentapetalae</taxon>
        <taxon>rosids</taxon>
        <taxon>malvids</taxon>
        <taxon>Brassicales</taxon>
        <taxon>Brassicaceae</taxon>
        <taxon>Camelineae</taxon>
        <taxon>Arabidopsis</taxon>
    </lineage>
</organism>
<evidence type="ECO:0000313" key="11">
    <source>
        <dbReference type="EMBL" id="KAG7565400.1"/>
    </source>
</evidence>
<dbReference type="EMBL" id="JAEFBJ010000010">
    <property type="protein sequence ID" value="KAG7565400.1"/>
    <property type="molecule type" value="Genomic_DNA"/>
</dbReference>
<keyword evidence="6" id="KW-0813">Transport</keyword>
<dbReference type="GO" id="GO:0046872">
    <property type="term" value="F:metal ion binding"/>
    <property type="evidence" value="ECO:0007669"/>
    <property type="project" value="UniProtKB-KW"/>
</dbReference>
<comment type="similarity">
    <text evidence="2">Belongs to the small GTPase superfamily. Arf family.</text>
</comment>
<dbReference type="Pfam" id="PF00025">
    <property type="entry name" value="Arf"/>
    <property type="match status" value="2"/>
</dbReference>
<name>A0A8T1ZZH7_ARASU</name>
<dbReference type="AlphaFoldDB" id="A0A8T1ZZH7"/>
<evidence type="ECO:0000256" key="6">
    <source>
        <dbReference type="ARBA" id="ARBA00022927"/>
    </source>
</evidence>
<dbReference type="PANTHER" id="PTHR11711">
    <property type="entry name" value="ADP RIBOSYLATION FACTOR-RELATED"/>
    <property type="match status" value="1"/>
</dbReference>
<keyword evidence="3" id="KW-0449">Lipoprotein</keyword>
<proteinExistence type="inferred from homology"/>
<keyword evidence="5" id="KW-0931">ER-Golgi transport</keyword>
<feature type="binding site" evidence="10">
    <location>
        <position position="49"/>
    </location>
    <ligand>
        <name>Mg(2+)</name>
        <dbReference type="ChEBI" id="CHEBI:18420"/>
    </ligand>
</feature>
<keyword evidence="8 9" id="KW-0342">GTP-binding</keyword>
<dbReference type="GO" id="GO:0003924">
    <property type="term" value="F:GTPase activity"/>
    <property type="evidence" value="ECO:0007669"/>
    <property type="project" value="InterPro"/>
</dbReference>
<dbReference type="Proteomes" id="UP000694251">
    <property type="component" value="Chromosome 10"/>
</dbReference>
<keyword evidence="4 9" id="KW-0547">Nucleotide-binding</keyword>